<reference evidence="2" key="1">
    <citation type="submission" date="2018-05" db="EMBL/GenBank/DDBJ databases">
        <authorList>
            <person name="Lanie J.A."/>
            <person name="Ng W.-L."/>
            <person name="Kazmierczak K.M."/>
            <person name="Andrzejewski T.M."/>
            <person name="Davidsen T.M."/>
            <person name="Wayne K.J."/>
            <person name="Tettelin H."/>
            <person name="Glass J.I."/>
            <person name="Rusch D."/>
            <person name="Podicherti R."/>
            <person name="Tsui H.-C.T."/>
            <person name="Winkler M.E."/>
        </authorList>
    </citation>
    <scope>NUCLEOTIDE SEQUENCE</scope>
</reference>
<dbReference type="AlphaFoldDB" id="A0A381TUE9"/>
<accession>A0A381TUE9</accession>
<gene>
    <name evidence="2" type="ORF">METZ01_LOCUS72313</name>
</gene>
<evidence type="ECO:0000313" key="2">
    <source>
        <dbReference type="EMBL" id="SVA19459.1"/>
    </source>
</evidence>
<sequence length="183" mass="20215">MARIPPWSREETILALHTYMNHGRVRENSIEAKELSAYLRHLTDPSTTSDPIKFRNPDAIALKLRKFATLDPREASGMQKGSRMELAIWKEFSANPELLSQEAGRIIGSINMPTQIPDPNLKNSRISYVKSAVDAGKETSVAVGNKLMPLYKSARKHPLKIVVGSAVGLLSTAAAVLLIKKKK</sequence>
<dbReference type="EMBL" id="UINC01005155">
    <property type="protein sequence ID" value="SVA19459.1"/>
    <property type="molecule type" value="Genomic_DNA"/>
</dbReference>
<keyword evidence="1" id="KW-0472">Membrane</keyword>
<proteinExistence type="predicted"/>
<evidence type="ECO:0000256" key="1">
    <source>
        <dbReference type="SAM" id="Phobius"/>
    </source>
</evidence>
<feature type="transmembrane region" description="Helical" evidence="1">
    <location>
        <begin position="161"/>
        <end position="179"/>
    </location>
</feature>
<keyword evidence="1" id="KW-1133">Transmembrane helix</keyword>
<name>A0A381TUE9_9ZZZZ</name>
<protein>
    <submittedName>
        <fullName evidence="2">Uncharacterized protein</fullName>
    </submittedName>
</protein>
<organism evidence="2">
    <name type="scientific">marine metagenome</name>
    <dbReference type="NCBI Taxonomy" id="408172"/>
    <lineage>
        <taxon>unclassified sequences</taxon>
        <taxon>metagenomes</taxon>
        <taxon>ecological metagenomes</taxon>
    </lineage>
</organism>
<keyword evidence="1" id="KW-0812">Transmembrane</keyword>